<evidence type="ECO:0000256" key="3">
    <source>
        <dbReference type="ARBA" id="ARBA00023316"/>
    </source>
</evidence>
<dbReference type="Proteomes" id="UP001642360">
    <property type="component" value="Unassembled WGS sequence"/>
</dbReference>
<dbReference type="AlphaFoldDB" id="A0ABC8R9X2"/>
<protein>
    <recommendedName>
        <fullName evidence="4">Rhamnogalacturonase A/B/Epimerase-like pectate lyase domain-containing protein</fullName>
    </recommendedName>
</protein>
<evidence type="ECO:0000313" key="6">
    <source>
        <dbReference type="Proteomes" id="UP001642360"/>
    </source>
</evidence>
<proteinExistence type="predicted"/>
<comment type="caution">
    <text evidence="5">The sequence shown here is derived from an EMBL/GenBank/DDBJ whole genome shotgun (WGS) entry which is preliminary data.</text>
</comment>
<evidence type="ECO:0000259" key="4">
    <source>
        <dbReference type="Pfam" id="PF12708"/>
    </source>
</evidence>
<dbReference type="InterPro" id="IPR011050">
    <property type="entry name" value="Pectin_lyase_fold/virulence"/>
</dbReference>
<dbReference type="InterPro" id="IPR012334">
    <property type="entry name" value="Pectin_lyas_fold"/>
</dbReference>
<dbReference type="SUPFAM" id="SSF51126">
    <property type="entry name" value="Pectin lyase-like"/>
    <property type="match status" value="1"/>
</dbReference>
<dbReference type="InterPro" id="IPR024535">
    <property type="entry name" value="RHGA/B-epi-like_pectate_lyase"/>
</dbReference>
<dbReference type="GO" id="GO:0005576">
    <property type="term" value="C:extracellular region"/>
    <property type="evidence" value="ECO:0007669"/>
    <property type="project" value="UniProtKB-SubCell"/>
</dbReference>
<evidence type="ECO:0000256" key="2">
    <source>
        <dbReference type="ARBA" id="ARBA00022525"/>
    </source>
</evidence>
<evidence type="ECO:0000256" key="1">
    <source>
        <dbReference type="ARBA" id="ARBA00004613"/>
    </source>
</evidence>
<organism evidence="5 6">
    <name type="scientific">Ilex paraguariensis</name>
    <name type="common">yerba mate</name>
    <dbReference type="NCBI Taxonomy" id="185542"/>
    <lineage>
        <taxon>Eukaryota</taxon>
        <taxon>Viridiplantae</taxon>
        <taxon>Streptophyta</taxon>
        <taxon>Embryophyta</taxon>
        <taxon>Tracheophyta</taxon>
        <taxon>Spermatophyta</taxon>
        <taxon>Magnoliopsida</taxon>
        <taxon>eudicotyledons</taxon>
        <taxon>Gunneridae</taxon>
        <taxon>Pentapetalae</taxon>
        <taxon>asterids</taxon>
        <taxon>campanulids</taxon>
        <taxon>Aquifoliales</taxon>
        <taxon>Aquifoliaceae</taxon>
        <taxon>Ilex</taxon>
    </lineage>
</organism>
<keyword evidence="2" id="KW-0964">Secreted</keyword>
<comment type="subcellular location">
    <subcellularLocation>
        <location evidence="1">Secreted</location>
    </subcellularLocation>
</comment>
<accession>A0ABC8R9X2</accession>
<dbReference type="EMBL" id="CAUOFW020001138">
    <property type="protein sequence ID" value="CAK9141490.1"/>
    <property type="molecule type" value="Genomic_DNA"/>
</dbReference>
<keyword evidence="3" id="KW-0961">Cell wall biogenesis/degradation</keyword>
<keyword evidence="6" id="KW-1185">Reference proteome</keyword>
<reference evidence="5 6" key="1">
    <citation type="submission" date="2024-02" db="EMBL/GenBank/DDBJ databases">
        <authorList>
            <person name="Vignale AGUSTIN F."/>
            <person name="Sosa J E."/>
            <person name="Modenutti C."/>
        </authorList>
    </citation>
    <scope>NUCLEOTIDE SEQUENCE [LARGE SCALE GENOMIC DNA]</scope>
</reference>
<gene>
    <name evidence="5" type="ORF">ILEXP_LOCUS9076</name>
</gene>
<name>A0ABC8R9X2_9AQUA</name>
<dbReference type="Pfam" id="PF12708">
    <property type="entry name" value="Pect-lyase_RHGA_epim"/>
    <property type="match status" value="1"/>
</dbReference>
<sequence>MEGSMKRAYNVVDFGAQPDGQTDSTSPFLRAWMAACSSVETATIYVPFGTFLIKPIIFSGPFKGRVFFRIDGTLVAPQDYRALGNSGCWILFPEVSMVSIRGGTIDARGAGFWECRKSGRNCPVGAKILMILKMIPEQELGNGGQTWRSGVLSSKSQSYAELRKSELCRAQKTRARASLKRDNKLK</sequence>
<feature type="domain" description="Rhamnogalacturonase A/B/Epimerase-like pectate lyase" evidence="4">
    <location>
        <begin position="9"/>
        <end position="57"/>
    </location>
</feature>
<dbReference type="GO" id="GO:0071555">
    <property type="term" value="P:cell wall organization"/>
    <property type="evidence" value="ECO:0007669"/>
    <property type="project" value="UniProtKB-KW"/>
</dbReference>
<evidence type="ECO:0000313" key="5">
    <source>
        <dbReference type="EMBL" id="CAK9141490.1"/>
    </source>
</evidence>
<dbReference type="PANTHER" id="PTHR31375">
    <property type="match status" value="1"/>
</dbReference>
<dbReference type="Gene3D" id="2.160.20.10">
    <property type="entry name" value="Single-stranded right-handed beta-helix, Pectin lyase-like"/>
    <property type="match status" value="1"/>
</dbReference>